<evidence type="ECO:0000256" key="1">
    <source>
        <dbReference type="SAM" id="SignalP"/>
    </source>
</evidence>
<dbReference type="AlphaFoldDB" id="A0A562J1X5"/>
<dbReference type="OrthoDB" id="7000272at2"/>
<dbReference type="InterPro" id="IPR010727">
    <property type="entry name" value="DUF1302"/>
</dbReference>
<dbReference type="Pfam" id="PF06980">
    <property type="entry name" value="DUF1302"/>
    <property type="match status" value="1"/>
</dbReference>
<evidence type="ECO:0000313" key="3">
    <source>
        <dbReference type="Proteomes" id="UP000319627"/>
    </source>
</evidence>
<feature type="signal peptide" evidence="1">
    <location>
        <begin position="1"/>
        <end position="18"/>
    </location>
</feature>
<dbReference type="RefSeq" id="WP_144569942.1">
    <property type="nucleotide sequence ID" value="NZ_VLKG01000001.1"/>
</dbReference>
<gene>
    <name evidence="2" type="ORF">LX59_00164</name>
</gene>
<protein>
    <submittedName>
        <fullName evidence="2">Uncharacterized protein DUF1302</fullName>
    </submittedName>
</protein>
<dbReference type="Proteomes" id="UP000319627">
    <property type="component" value="Unassembled WGS sequence"/>
</dbReference>
<name>A0A562J1X5_9GAMM</name>
<sequence>MRFLCVLICLGVVPSALAISFNLGALEAQLDSRFSLDLRWAAEEADSAWIGASNGGQGQSPSSDDGRLNFRRGDSFSRRAEGQHDLELRLGDSGVFVQGRYWYDFALQNHSQSFRELDNGHRPRAAQSAGSQWLQAFVFHHYQLAGQPGTLRWGRQVVDWGEGQLLPSALDVINPVDFNRFSGLERPDTEDRVPVNLLYLSQSLPQRWTLDAFYQWGDAMEVPANCGGFFAQRDVSTRGCSYYAVDRDVNPWAQAEALGLGYAWSSEGVLIPRAGDQKAQHSGQFGLALFWQGDHVRLGFHWLRYHSRQGMLGVRTANAEVLAYLAQNTETSAVNEAVRLGHGRYFFSYPEAIRLYGLSATGTLASGGTLWGVLTYQPNTPLQRNQAQLIDWLGQTSEVAEQEGYQRKRVAQGQLGIHQPLNAEIAGAQQLSVEAELGYVRVMGLGSERYGRDPVFGSAGREGFITSEAWGYRLRLSADYATPIARLYAQPQITFTQDVQGYAPNEQFSQGACSIAAKLGFSYMDTYAVEVSYSHFYGGQYNSLKDRDFMRIKFSTQF</sequence>
<feature type="chain" id="PRO_5021802174" evidence="1">
    <location>
        <begin position="19"/>
        <end position="558"/>
    </location>
</feature>
<dbReference type="EMBL" id="VLKG01000001">
    <property type="protein sequence ID" value="TWH77259.1"/>
    <property type="molecule type" value="Genomic_DNA"/>
</dbReference>
<organism evidence="2 3">
    <name type="scientific">Azomonas agilis</name>
    <dbReference type="NCBI Taxonomy" id="116849"/>
    <lineage>
        <taxon>Bacteria</taxon>
        <taxon>Pseudomonadati</taxon>
        <taxon>Pseudomonadota</taxon>
        <taxon>Gammaproteobacteria</taxon>
        <taxon>Pseudomonadales</taxon>
        <taxon>Pseudomonadaceae</taxon>
        <taxon>Azomonas</taxon>
    </lineage>
</organism>
<proteinExistence type="predicted"/>
<reference evidence="2 3" key="1">
    <citation type="submission" date="2019-07" db="EMBL/GenBank/DDBJ databases">
        <title>Genomic Encyclopedia of Type Strains, Phase I: the one thousand microbial genomes (KMG-I) project.</title>
        <authorList>
            <person name="Kyrpides N."/>
        </authorList>
    </citation>
    <scope>NUCLEOTIDE SEQUENCE [LARGE SCALE GENOMIC DNA]</scope>
    <source>
        <strain evidence="2 3">DSM 375</strain>
    </source>
</reference>
<keyword evidence="1" id="KW-0732">Signal</keyword>
<accession>A0A562J1X5</accession>
<evidence type="ECO:0000313" key="2">
    <source>
        <dbReference type="EMBL" id="TWH77259.1"/>
    </source>
</evidence>
<comment type="caution">
    <text evidence="2">The sequence shown here is derived from an EMBL/GenBank/DDBJ whole genome shotgun (WGS) entry which is preliminary data.</text>
</comment>
<keyword evidence="3" id="KW-1185">Reference proteome</keyword>